<proteinExistence type="predicted"/>
<accession>A0A2P2NEL4</accession>
<name>A0A2P2NEL4_RHIMU</name>
<evidence type="ECO:0000313" key="1">
    <source>
        <dbReference type="EMBL" id="MBX40931.1"/>
    </source>
</evidence>
<sequence length="11" mass="1485">MDFERWESKEK</sequence>
<dbReference type="EMBL" id="GGEC01060447">
    <property type="protein sequence ID" value="MBX40931.1"/>
    <property type="molecule type" value="Transcribed_RNA"/>
</dbReference>
<protein>
    <submittedName>
        <fullName evidence="1">Uncharacterized protein</fullName>
    </submittedName>
</protein>
<reference evidence="1" key="1">
    <citation type="submission" date="2018-02" db="EMBL/GenBank/DDBJ databases">
        <title>Rhizophora mucronata_Transcriptome.</title>
        <authorList>
            <person name="Meera S.P."/>
            <person name="Sreeshan A."/>
            <person name="Augustine A."/>
        </authorList>
    </citation>
    <scope>NUCLEOTIDE SEQUENCE</scope>
    <source>
        <tissue evidence="1">Leaf</tissue>
    </source>
</reference>
<organism evidence="1">
    <name type="scientific">Rhizophora mucronata</name>
    <name type="common">Asiatic mangrove</name>
    <dbReference type="NCBI Taxonomy" id="61149"/>
    <lineage>
        <taxon>Eukaryota</taxon>
        <taxon>Viridiplantae</taxon>
        <taxon>Streptophyta</taxon>
        <taxon>Embryophyta</taxon>
        <taxon>Tracheophyta</taxon>
        <taxon>Spermatophyta</taxon>
        <taxon>Magnoliopsida</taxon>
        <taxon>eudicotyledons</taxon>
        <taxon>Gunneridae</taxon>
        <taxon>Pentapetalae</taxon>
        <taxon>rosids</taxon>
        <taxon>fabids</taxon>
        <taxon>Malpighiales</taxon>
        <taxon>Rhizophoraceae</taxon>
        <taxon>Rhizophora</taxon>
    </lineage>
</organism>